<comment type="similarity">
    <text evidence="3 18">Belongs to the thiolase-like superfamily. Beta-ketoacyl-ACP synthases family.</text>
</comment>
<evidence type="ECO:0000256" key="10">
    <source>
        <dbReference type="ARBA" id="ARBA00023098"/>
    </source>
</evidence>
<dbReference type="PANTHER" id="PTHR11712">
    <property type="entry name" value="POLYKETIDE SYNTHASE-RELATED"/>
    <property type="match status" value="1"/>
</dbReference>
<dbReference type="NCBIfam" id="NF005589">
    <property type="entry name" value="PRK07314.1"/>
    <property type="match status" value="1"/>
</dbReference>
<evidence type="ECO:0000256" key="17">
    <source>
        <dbReference type="ARBA" id="ARBA00048506"/>
    </source>
</evidence>
<feature type="domain" description="Ketosynthase family 3 (KS3)" evidence="19">
    <location>
        <begin position="1"/>
        <end position="400"/>
    </location>
</feature>
<evidence type="ECO:0000259" key="19">
    <source>
        <dbReference type="PROSITE" id="PS52004"/>
    </source>
</evidence>
<comment type="catalytic activity">
    <reaction evidence="16">
        <text>(3Z)-decenoyl-[ACP] + malonyl-[ACP] + H(+) = 3-oxo-(5Z)-dodecenoyl-[ACP] + holo-[ACP] + CO2</text>
        <dbReference type="Rhea" id="RHEA:54940"/>
        <dbReference type="Rhea" id="RHEA-COMP:9623"/>
        <dbReference type="Rhea" id="RHEA-COMP:9685"/>
        <dbReference type="Rhea" id="RHEA-COMP:9927"/>
        <dbReference type="Rhea" id="RHEA-COMP:14042"/>
        <dbReference type="ChEBI" id="CHEBI:15378"/>
        <dbReference type="ChEBI" id="CHEBI:16526"/>
        <dbReference type="ChEBI" id="CHEBI:64479"/>
        <dbReference type="ChEBI" id="CHEBI:78449"/>
        <dbReference type="ChEBI" id="CHEBI:78798"/>
        <dbReference type="ChEBI" id="CHEBI:138410"/>
    </reaction>
    <physiologicalReaction direction="left-to-right" evidence="16">
        <dbReference type="Rhea" id="RHEA:54941"/>
    </physiologicalReaction>
</comment>
<dbReference type="Pfam" id="PF00109">
    <property type="entry name" value="ketoacyl-synt"/>
    <property type="match status" value="1"/>
</dbReference>
<evidence type="ECO:0000256" key="7">
    <source>
        <dbReference type="ARBA" id="ARBA00022516"/>
    </source>
</evidence>
<sequence length="402" mass="42701">MRRAVITGMGIVSCLGNNTSEVLDSLRQGRSGIRYNESYREKGFRSQVSGSVSVDLSVIDRKQRRFMGDSAAFAYLSLQQAIAQAGLTENQIKSDRTGIIAGSGGASSQYQIEAADILREKGVRKIGPYMVPRIMTSTVSACLATAVGIRGVNYSLSSACATSAHCIGHAVEQIQNGKQDIIFAGGGEEEHWGLTMLFDAMGALSTRYNDAPETASRPFDKDRDGFVIAGGGGMLVVEELEHARRRGATILAEVVGYGATSDGADMVAPSGEGAERCMRIAMANLSRPVDYVNAHGTSTPIGDITELRTLRRLFGDKVPPVSSTKSLSGHSLGAAGVHEAIYCLLMLQEQFIAGTLNLNETADEVADLNLPRTAQDASLDVVMSNSFGFGGTNATLVLQKPH</sequence>
<dbReference type="EC" id="2.3.1.41" evidence="5"/>
<dbReference type="GO" id="GO:0004315">
    <property type="term" value="F:3-oxoacyl-[acyl-carrier-protein] synthase activity"/>
    <property type="evidence" value="ECO:0007669"/>
    <property type="project" value="UniProtKB-EC"/>
</dbReference>
<dbReference type="SUPFAM" id="SSF53901">
    <property type="entry name" value="Thiolase-like"/>
    <property type="match status" value="2"/>
</dbReference>
<dbReference type="InterPro" id="IPR020841">
    <property type="entry name" value="PKS_Beta-ketoAc_synthase_dom"/>
</dbReference>
<dbReference type="CDD" id="cd00834">
    <property type="entry name" value="KAS_I_II"/>
    <property type="match status" value="1"/>
</dbReference>
<comment type="catalytic activity">
    <reaction evidence="17">
        <text>a fatty acyl-[ACP] + malonyl-[ACP] + H(+) = a 3-oxoacyl-[ACP] + holo-[ACP] + CO2</text>
        <dbReference type="Rhea" id="RHEA:22836"/>
        <dbReference type="Rhea" id="RHEA-COMP:9623"/>
        <dbReference type="Rhea" id="RHEA-COMP:9685"/>
        <dbReference type="Rhea" id="RHEA-COMP:9916"/>
        <dbReference type="Rhea" id="RHEA-COMP:14125"/>
        <dbReference type="ChEBI" id="CHEBI:15378"/>
        <dbReference type="ChEBI" id="CHEBI:16526"/>
        <dbReference type="ChEBI" id="CHEBI:64479"/>
        <dbReference type="ChEBI" id="CHEBI:78449"/>
        <dbReference type="ChEBI" id="CHEBI:78776"/>
        <dbReference type="ChEBI" id="CHEBI:138651"/>
        <dbReference type="EC" id="2.3.1.41"/>
    </reaction>
    <physiologicalReaction direction="left-to-right" evidence="17">
        <dbReference type="Rhea" id="RHEA:22837"/>
    </physiologicalReaction>
</comment>
<comment type="subcellular location">
    <subcellularLocation>
        <location evidence="1">Cytoplasm</location>
    </subcellularLocation>
</comment>
<dbReference type="InterPro" id="IPR000794">
    <property type="entry name" value="Beta-ketoacyl_synthase"/>
</dbReference>
<evidence type="ECO:0000256" key="1">
    <source>
        <dbReference type="ARBA" id="ARBA00004496"/>
    </source>
</evidence>
<evidence type="ECO:0000313" key="20">
    <source>
        <dbReference type="EMBL" id="QCF25198.1"/>
    </source>
</evidence>
<comment type="subunit">
    <text evidence="4">Homodimer.</text>
</comment>
<dbReference type="SMART" id="SM00825">
    <property type="entry name" value="PKS_KS"/>
    <property type="match status" value="1"/>
</dbReference>
<evidence type="ECO:0000256" key="6">
    <source>
        <dbReference type="ARBA" id="ARBA00022490"/>
    </source>
</evidence>
<evidence type="ECO:0000313" key="21">
    <source>
        <dbReference type="Proteomes" id="UP000298049"/>
    </source>
</evidence>
<evidence type="ECO:0000256" key="2">
    <source>
        <dbReference type="ARBA" id="ARBA00005194"/>
    </source>
</evidence>
<proteinExistence type="inferred from homology"/>
<evidence type="ECO:0000256" key="4">
    <source>
        <dbReference type="ARBA" id="ARBA00011738"/>
    </source>
</evidence>
<dbReference type="KEGG" id="hmi:soil367_04220"/>
<gene>
    <name evidence="20" type="ORF">soil367_04220</name>
</gene>
<dbReference type="Gene3D" id="3.40.47.10">
    <property type="match status" value="2"/>
</dbReference>
<dbReference type="FunFam" id="3.40.47.10:FF:000006">
    <property type="entry name" value="3-oxoacyl-[acyl-carrier-protein] synthase I"/>
    <property type="match status" value="1"/>
</dbReference>
<keyword evidence="21" id="KW-1185">Reference proteome</keyword>
<evidence type="ECO:0000256" key="14">
    <source>
        <dbReference type="ARBA" id="ARBA00041620"/>
    </source>
</evidence>
<dbReference type="OrthoDB" id="9808669at2"/>
<dbReference type="RefSeq" id="WP_136547205.1">
    <property type="nucleotide sequence ID" value="NZ_CP031093.1"/>
</dbReference>
<keyword evidence="6" id="KW-0963">Cytoplasm</keyword>
<evidence type="ECO:0000256" key="11">
    <source>
        <dbReference type="ARBA" id="ARBA00023160"/>
    </source>
</evidence>
<dbReference type="PANTHER" id="PTHR11712:SF306">
    <property type="entry name" value="3-OXOACYL-[ACYL-CARRIER-PROTEIN] SYNTHASE 1"/>
    <property type="match status" value="1"/>
</dbReference>
<accession>A0A4P7XE95</accession>
<dbReference type="InterPro" id="IPR018201">
    <property type="entry name" value="Ketoacyl_synth_AS"/>
</dbReference>
<organism evidence="20 21">
    <name type="scientific">Hydrocarboniclastica marina</name>
    <dbReference type="NCBI Taxonomy" id="2259620"/>
    <lineage>
        <taxon>Bacteria</taxon>
        <taxon>Pseudomonadati</taxon>
        <taxon>Pseudomonadota</taxon>
        <taxon>Gammaproteobacteria</taxon>
        <taxon>Alteromonadales</taxon>
        <taxon>Alteromonadaceae</taxon>
        <taxon>Hydrocarboniclastica</taxon>
    </lineage>
</organism>
<dbReference type="NCBIfam" id="NF005935">
    <property type="entry name" value="PRK07967.1"/>
    <property type="match status" value="1"/>
</dbReference>
<comment type="pathway">
    <text evidence="2">Lipid metabolism; fatty acid biosynthesis.</text>
</comment>
<evidence type="ECO:0000256" key="5">
    <source>
        <dbReference type="ARBA" id="ARBA00013191"/>
    </source>
</evidence>
<evidence type="ECO:0000256" key="13">
    <source>
        <dbReference type="ARBA" id="ARBA00039450"/>
    </source>
</evidence>
<dbReference type="GO" id="GO:0005829">
    <property type="term" value="C:cytosol"/>
    <property type="evidence" value="ECO:0007669"/>
    <property type="project" value="TreeGrafter"/>
</dbReference>
<evidence type="ECO:0000256" key="3">
    <source>
        <dbReference type="ARBA" id="ARBA00008467"/>
    </source>
</evidence>
<keyword evidence="7" id="KW-0444">Lipid biosynthesis</keyword>
<keyword evidence="8 18" id="KW-0808">Transferase</keyword>
<evidence type="ECO:0000256" key="18">
    <source>
        <dbReference type="RuleBase" id="RU003694"/>
    </source>
</evidence>
<dbReference type="EMBL" id="CP031093">
    <property type="protein sequence ID" value="QCF25198.1"/>
    <property type="molecule type" value="Genomic_DNA"/>
</dbReference>
<dbReference type="UniPathway" id="UPA00094"/>
<name>A0A4P7XE95_9ALTE</name>
<dbReference type="PROSITE" id="PS52004">
    <property type="entry name" value="KS3_2"/>
    <property type="match status" value="1"/>
</dbReference>
<dbReference type="InterPro" id="IPR014030">
    <property type="entry name" value="Ketoacyl_synth_N"/>
</dbReference>
<dbReference type="Proteomes" id="UP000298049">
    <property type="component" value="Chromosome"/>
</dbReference>
<keyword evidence="10" id="KW-0443">Lipid metabolism</keyword>
<dbReference type="GO" id="GO:0006633">
    <property type="term" value="P:fatty acid biosynthetic process"/>
    <property type="evidence" value="ECO:0007669"/>
    <property type="project" value="UniProtKB-UniPathway"/>
</dbReference>
<keyword evidence="9" id="KW-0276">Fatty acid metabolism</keyword>
<keyword evidence="12" id="KW-0012">Acyltransferase</keyword>
<protein>
    <recommendedName>
        <fullName evidence="13">3-oxoacyl-[acyl-carrier-protein] synthase 1</fullName>
        <ecNumber evidence="5">2.3.1.41</ecNumber>
    </recommendedName>
    <alternativeName>
        <fullName evidence="14">3-oxoacyl-[acyl-carrier-protein] synthase I</fullName>
    </alternativeName>
    <alternativeName>
        <fullName evidence="15">Beta-ketoacyl-ACP synthase I</fullName>
    </alternativeName>
</protein>
<evidence type="ECO:0000256" key="9">
    <source>
        <dbReference type="ARBA" id="ARBA00022832"/>
    </source>
</evidence>
<keyword evidence="11" id="KW-0275">Fatty acid biosynthesis</keyword>
<evidence type="ECO:0000256" key="12">
    <source>
        <dbReference type="ARBA" id="ARBA00023315"/>
    </source>
</evidence>
<reference evidence="20 21" key="1">
    <citation type="submission" date="2018-07" db="EMBL/GenBank/DDBJ databases">
        <title>Marsedoiliclastica nanhaica gen. nov. sp. nov., a novel marine hydrocarbonoclastic bacterium isolated from an in-situ enriched hydrocarbon-degrading consortium in deep-sea sediment.</title>
        <authorList>
            <person name="Dong C."/>
            <person name="Ma T."/>
            <person name="Liu R."/>
            <person name="Shao Z."/>
        </authorList>
    </citation>
    <scope>NUCLEOTIDE SEQUENCE [LARGE SCALE GENOMIC DNA]</scope>
    <source>
        <strain evidence="21">soil36-7</strain>
    </source>
</reference>
<dbReference type="InterPro" id="IPR014031">
    <property type="entry name" value="Ketoacyl_synth_C"/>
</dbReference>
<evidence type="ECO:0000256" key="8">
    <source>
        <dbReference type="ARBA" id="ARBA00022679"/>
    </source>
</evidence>
<dbReference type="AlphaFoldDB" id="A0A4P7XE95"/>
<dbReference type="InterPro" id="IPR016039">
    <property type="entry name" value="Thiolase-like"/>
</dbReference>
<evidence type="ECO:0000256" key="15">
    <source>
        <dbReference type="ARBA" id="ARBA00042143"/>
    </source>
</evidence>
<evidence type="ECO:0000256" key="16">
    <source>
        <dbReference type="ARBA" id="ARBA00048121"/>
    </source>
</evidence>
<dbReference type="PROSITE" id="PS00606">
    <property type="entry name" value="KS3_1"/>
    <property type="match status" value="1"/>
</dbReference>
<dbReference type="Pfam" id="PF02801">
    <property type="entry name" value="Ketoacyl-synt_C"/>
    <property type="match status" value="1"/>
</dbReference>